<keyword evidence="6" id="KW-1185">Reference proteome</keyword>
<dbReference type="InterPro" id="IPR001534">
    <property type="entry name" value="Transthyretin-like"/>
</dbReference>
<proteinExistence type="inferred from homology"/>
<accession>A0A915DUL8</accession>
<evidence type="ECO:0000313" key="6">
    <source>
        <dbReference type="Proteomes" id="UP000887574"/>
    </source>
</evidence>
<evidence type="ECO:0000256" key="2">
    <source>
        <dbReference type="ARBA" id="ARBA00010112"/>
    </source>
</evidence>
<evidence type="ECO:0000256" key="3">
    <source>
        <dbReference type="ARBA" id="ARBA00022525"/>
    </source>
</evidence>
<dbReference type="Pfam" id="PF01060">
    <property type="entry name" value="TTR-52"/>
    <property type="match status" value="1"/>
</dbReference>
<keyword evidence="4 5" id="KW-0732">Signal</keyword>
<feature type="signal peptide" evidence="5">
    <location>
        <begin position="1"/>
        <end position="31"/>
    </location>
</feature>
<keyword evidence="3" id="KW-0964">Secreted</keyword>
<dbReference type="PANTHER" id="PTHR21700">
    <property type="entry name" value="TRANSTHYRETIN-LIKE FAMILY PROTEIN-RELATED"/>
    <property type="match status" value="1"/>
</dbReference>
<dbReference type="AlphaFoldDB" id="A0A915DUL8"/>
<evidence type="ECO:0000256" key="5">
    <source>
        <dbReference type="SAM" id="SignalP"/>
    </source>
</evidence>
<name>A0A915DUL8_9BILA</name>
<comment type="similarity">
    <text evidence="2">Belongs to the nematode transthyretin-like family.</text>
</comment>
<dbReference type="GO" id="GO:0009986">
    <property type="term" value="C:cell surface"/>
    <property type="evidence" value="ECO:0007669"/>
    <property type="project" value="InterPro"/>
</dbReference>
<dbReference type="WBParaSite" id="jg23352">
    <property type="protein sequence ID" value="jg23352"/>
    <property type="gene ID" value="jg23352"/>
</dbReference>
<dbReference type="PANTHER" id="PTHR21700:SF48">
    <property type="entry name" value="TRANSTHYRETIN-LIKE FAMILY PROTEIN"/>
    <property type="match status" value="1"/>
</dbReference>
<dbReference type="GO" id="GO:0005576">
    <property type="term" value="C:extracellular region"/>
    <property type="evidence" value="ECO:0007669"/>
    <property type="project" value="UniProtKB-SubCell"/>
</dbReference>
<protein>
    <submittedName>
        <fullName evidence="7">Transthyretin-like family protein</fullName>
    </submittedName>
</protein>
<comment type="subcellular location">
    <subcellularLocation>
        <location evidence="1">Secreted</location>
    </subcellularLocation>
</comment>
<organism evidence="6 7">
    <name type="scientific">Ditylenchus dipsaci</name>
    <dbReference type="NCBI Taxonomy" id="166011"/>
    <lineage>
        <taxon>Eukaryota</taxon>
        <taxon>Metazoa</taxon>
        <taxon>Ecdysozoa</taxon>
        <taxon>Nematoda</taxon>
        <taxon>Chromadorea</taxon>
        <taxon>Rhabditida</taxon>
        <taxon>Tylenchina</taxon>
        <taxon>Tylenchomorpha</taxon>
        <taxon>Sphaerularioidea</taxon>
        <taxon>Anguinidae</taxon>
        <taxon>Anguininae</taxon>
        <taxon>Ditylenchus</taxon>
    </lineage>
</organism>
<reference evidence="7" key="1">
    <citation type="submission" date="2022-11" db="UniProtKB">
        <authorList>
            <consortium name="WormBaseParasite"/>
        </authorList>
    </citation>
    <scope>IDENTIFICATION</scope>
</reference>
<dbReference type="Proteomes" id="UP000887574">
    <property type="component" value="Unplaced"/>
</dbReference>
<dbReference type="Gene3D" id="2.60.40.3330">
    <property type="match status" value="1"/>
</dbReference>
<evidence type="ECO:0000256" key="1">
    <source>
        <dbReference type="ARBA" id="ARBA00004613"/>
    </source>
</evidence>
<sequence length="173" mass="19316">MLLHTLQKQSIVMNSSILFVAMVLLPWLCVGNPSNPTFSDSVSTRSTRAEGILKCGHSPVVGAYVRLFKITNNDELRNVLATAQTDSSGHFTIEGDTSNYQGVEASIDPVLKFYHKCEDAEGKKGYRRFSLRYPRDYVNIGRVARRSYDIGVLNVQLKYPAESRVDAIEGLKN</sequence>
<evidence type="ECO:0000256" key="4">
    <source>
        <dbReference type="ARBA" id="ARBA00022729"/>
    </source>
</evidence>
<evidence type="ECO:0000313" key="7">
    <source>
        <dbReference type="WBParaSite" id="jg23352"/>
    </source>
</evidence>
<feature type="chain" id="PRO_5037102625" evidence="5">
    <location>
        <begin position="32"/>
        <end position="173"/>
    </location>
</feature>
<dbReference type="InterPro" id="IPR038479">
    <property type="entry name" value="Transthyretin-like_sf"/>
</dbReference>